<evidence type="ECO:0000256" key="8">
    <source>
        <dbReference type="ARBA" id="ARBA00022801"/>
    </source>
</evidence>
<evidence type="ECO:0000256" key="4">
    <source>
        <dbReference type="ARBA" id="ARBA00012414"/>
    </source>
</evidence>
<name>A0A812RUA4_9DINO</name>
<comment type="subcellular location">
    <subcellularLocation>
        <location evidence="2">Cytoplasm</location>
    </subcellularLocation>
</comment>
<evidence type="ECO:0000256" key="9">
    <source>
        <dbReference type="ARBA" id="ARBA00022840"/>
    </source>
</evidence>
<feature type="signal peptide" evidence="11">
    <location>
        <begin position="1"/>
        <end position="18"/>
    </location>
</feature>
<organism evidence="12 13">
    <name type="scientific">Symbiodinium natans</name>
    <dbReference type="NCBI Taxonomy" id="878477"/>
    <lineage>
        <taxon>Eukaryota</taxon>
        <taxon>Sar</taxon>
        <taxon>Alveolata</taxon>
        <taxon>Dinophyceae</taxon>
        <taxon>Suessiales</taxon>
        <taxon>Symbiodiniaceae</taxon>
        <taxon>Symbiodinium</taxon>
    </lineage>
</organism>
<dbReference type="HAMAP" id="MF_01020">
    <property type="entry name" value="HisE"/>
    <property type="match status" value="1"/>
</dbReference>
<dbReference type="InterPro" id="IPR021130">
    <property type="entry name" value="PRib-ATP_PPHydrolase-like"/>
</dbReference>
<evidence type="ECO:0000256" key="5">
    <source>
        <dbReference type="ARBA" id="ARBA00022490"/>
    </source>
</evidence>
<keyword evidence="9" id="KW-0067">ATP-binding</keyword>
<dbReference type="Pfam" id="PF01503">
    <property type="entry name" value="PRA-PH"/>
    <property type="match status" value="1"/>
</dbReference>
<protein>
    <recommendedName>
        <fullName evidence="4">phosphoribosyl-ATP diphosphatase</fullName>
        <ecNumber evidence="4">3.6.1.31</ecNumber>
    </recommendedName>
</protein>
<evidence type="ECO:0000256" key="6">
    <source>
        <dbReference type="ARBA" id="ARBA00022605"/>
    </source>
</evidence>
<keyword evidence="8" id="KW-0378">Hydrolase</keyword>
<dbReference type="GO" id="GO:0004636">
    <property type="term" value="F:phosphoribosyl-ATP diphosphatase activity"/>
    <property type="evidence" value="ECO:0007669"/>
    <property type="project" value="UniProtKB-EC"/>
</dbReference>
<evidence type="ECO:0000256" key="3">
    <source>
        <dbReference type="ARBA" id="ARBA00005204"/>
    </source>
</evidence>
<dbReference type="PANTHER" id="PTHR42945:SF9">
    <property type="entry name" value="HISTIDINE BIOSYNTHESIS BIFUNCTIONAL PROTEIN HISIE"/>
    <property type="match status" value="1"/>
</dbReference>
<dbReference type="Gene3D" id="1.10.287.1080">
    <property type="entry name" value="MazG-like"/>
    <property type="match status" value="1"/>
</dbReference>
<keyword evidence="10" id="KW-0368">Histidine biosynthesis</keyword>
<evidence type="ECO:0000256" key="2">
    <source>
        <dbReference type="ARBA" id="ARBA00004496"/>
    </source>
</evidence>
<dbReference type="OrthoDB" id="2015434at2759"/>
<proteinExistence type="inferred from homology"/>
<evidence type="ECO:0000313" key="13">
    <source>
        <dbReference type="Proteomes" id="UP000604046"/>
    </source>
</evidence>
<dbReference type="EC" id="3.6.1.31" evidence="4"/>
<dbReference type="NCBIfam" id="TIGR03188">
    <property type="entry name" value="histidine_hisI"/>
    <property type="match status" value="1"/>
</dbReference>
<keyword evidence="11" id="KW-0732">Signal</keyword>
<evidence type="ECO:0000256" key="10">
    <source>
        <dbReference type="ARBA" id="ARBA00023102"/>
    </source>
</evidence>
<keyword evidence="7" id="KW-0547">Nucleotide-binding</keyword>
<dbReference type="EMBL" id="CAJNDS010002374">
    <property type="protein sequence ID" value="CAE7453926.1"/>
    <property type="molecule type" value="Genomic_DNA"/>
</dbReference>
<dbReference type="AlphaFoldDB" id="A0A812RUA4"/>
<dbReference type="GO" id="GO:0000105">
    <property type="term" value="P:L-histidine biosynthetic process"/>
    <property type="evidence" value="ECO:0007669"/>
    <property type="project" value="UniProtKB-UniPathway"/>
</dbReference>
<gene>
    <name evidence="12" type="primary">hisE</name>
    <name evidence="12" type="ORF">SNAT2548_LOCUS24924</name>
</gene>
<dbReference type="NCBIfam" id="NF001613">
    <property type="entry name" value="PRK00400.1-5"/>
    <property type="match status" value="1"/>
</dbReference>
<dbReference type="InterPro" id="IPR008179">
    <property type="entry name" value="HisE"/>
</dbReference>
<feature type="chain" id="PRO_5033057385" description="phosphoribosyl-ATP diphosphatase" evidence="11">
    <location>
        <begin position="19"/>
        <end position="154"/>
    </location>
</feature>
<dbReference type="NCBIfam" id="NF001611">
    <property type="entry name" value="PRK00400.1-3"/>
    <property type="match status" value="1"/>
</dbReference>
<keyword evidence="6" id="KW-0028">Amino-acid biosynthesis</keyword>
<dbReference type="PANTHER" id="PTHR42945">
    <property type="entry name" value="HISTIDINE BIOSYNTHESIS BIFUNCTIONAL PROTEIN"/>
    <property type="match status" value="1"/>
</dbReference>
<reference evidence="12" key="1">
    <citation type="submission" date="2021-02" db="EMBL/GenBank/DDBJ databases">
        <authorList>
            <person name="Dougan E. K."/>
            <person name="Rhodes N."/>
            <person name="Thang M."/>
            <person name="Chan C."/>
        </authorList>
    </citation>
    <scope>NUCLEOTIDE SEQUENCE</scope>
</reference>
<comment type="caution">
    <text evidence="12">The sequence shown here is derived from an EMBL/GenBank/DDBJ whole genome shotgun (WGS) entry which is preliminary data.</text>
</comment>
<dbReference type="GO" id="GO:0005524">
    <property type="term" value="F:ATP binding"/>
    <property type="evidence" value="ECO:0007669"/>
    <property type="project" value="UniProtKB-KW"/>
</dbReference>
<evidence type="ECO:0000256" key="1">
    <source>
        <dbReference type="ARBA" id="ARBA00001460"/>
    </source>
</evidence>
<dbReference type="Proteomes" id="UP000604046">
    <property type="component" value="Unassembled WGS sequence"/>
</dbReference>
<dbReference type="CDD" id="cd11534">
    <property type="entry name" value="NTP-PPase_HisIE_like"/>
    <property type="match status" value="1"/>
</dbReference>
<comment type="pathway">
    <text evidence="3">Amino-acid biosynthesis; L-histidine biosynthesis; L-histidine from 5-phospho-alpha-D-ribose 1-diphosphate: step 2/9.</text>
</comment>
<dbReference type="GO" id="GO:0005737">
    <property type="term" value="C:cytoplasm"/>
    <property type="evidence" value="ECO:0007669"/>
    <property type="project" value="UniProtKB-SubCell"/>
</dbReference>
<dbReference type="SUPFAM" id="SSF101386">
    <property type="entry name" value="all-alpha NTP pyrophosphatases"/>
    <property type="match status" value="1"/>
</dbReference>
<keyword evidence="5" id="KW-0963">Cytoplasm</keyword>
<evidence type="ECO:0000313" key="12">
    <source>
        <dbReference type="EMBL" id="CAE7453926.1"/>
    </source>
</evidence>
<evidence type="ECO:0000256" key="7">
    <source>
        <dbReference type="ARBA" id="ARBA00022741"/>
    </source>
</evidence>
<dbReference type="UniPathway" id="UPA00031">
    <property type="reaction ID" value="UER00007"/>
</dbReference>
<keyword evidence="13" id="KW-1185">Reference proteome</keyword>
<accession>A0A812RUA4</accession>
<comment type="catalytic activity">
    <reaction evidence="1">
        <text>1-(5-phospho-beta-D-ribosyl)-ATP + H2O = 1-(5-phospho-beta-D-ribosyl)-5'-AMP + diphosphate + H(+)</text>
        <dbReference type="Rhea" id="RHEA:22828"/>
        <dbReference type="ChEBI" id="CHEBI:15377"/>
        <dbReference type="ChEBI" id="CHEBI:15378"/>
        <dbReference type="ChEBI" id="CHEBI:33019"/>
        <dbReference type="ChEBI" id="CHEBI:59457"/>
        <dbReference type="ChEBI" id="CHEBI:73183"/>
        <dbReference type="EC" id="3.6.1.31"/>
    </reaction>
</comment>
<sequence length="154" mass="16922">MHASRWLVTTAAYGSAWSALTALPASRPETSWPNAKTVKCHQEAPAAGFDKLDRLWHTIEERKARTQDAGRSWTARLLAKGTDKCAQKVGEEATEVCIEAAARRPTGVVKESADLLFHLLVLWASMGIEPGQVLDELARREGTSGVDEKESRPR</sequence>
<evidence type="ECO:0000256" key="11">
    <source>
        <dbReference type="SAM" id="SignalP"/>
    </source>
</evidence>